<dbReference type="STRING" id="583356.Igag_0679"/>
<accession>E0SSV9</accession>
<protein>
    <submittedName>
        <fullName evidence="1">Uncharacterized protein</fullName>
    </submittedName>
</protein>
<evidence type="ECO:0000313" key="1">
    <source>
        <dbReference type="EMBL" id="ADM27509.1"/>
    </source>
</evidence>
<organism evidence="1 2">
    <name type="scientific">Ignisphaera aggregans (strain DSM 17230 / JCM 13409 / AQ1.S1)</name>
    <dbReference type="NCBI Taxonomy" id="583356"/>
    <lineage>
        <taxon>Archaea</taxon>
        <taxon>Thermoproteota</taxon>
        <taxon>Thermoprotei</taxon>
        <taxon>Desulfurococcales</taxon>
        <taxon>Desulfurococcaceae</taxon>
        <taxon>Ignisphaera</taxon>
    </lineage>
</organism>
<dbReference type="BioCyc" id="IAGG583356:GHAH-675-MONOMER"/>
<dbReference type="EMBL" id="CP002098">
    <property type="protein sequence ID" value="ADM27509.1"/>
    <property type="molecule type" value="Genomic_DNA"/>
</dbReference>
<reference evidence="1 2" key="1">
    <citation type="journal article" date="2010" name="Stand. Genomic Sci.">
        <title>Complete genome sequence of Ignisphaera aggregans type strain (AQ1.S1).</title>
        <authorList>
            <person name="Goker M."/>
            <person name="Held B."/>
            <person name="Lapidus A."/>
            <person name="Nolan M."/>
            <person name="Spring S."/>
            <person name="Yasawong M."/>
            <person name="Lucas S."/>
            <person name="Glavina Del Rio T."/>
            <person name="Tice H."/>
            <person name="Cheng J.F."/>
            <person name="Goodwin L."/>
            <person name="Tapia R."/>
            <person name="Pitluck S."/>
            <person name="Liolios K."/>
            <person name="Ivanova N."/>
            <person name="Mavromatis K."/>
            <person name="Mikhailova N."/>
            <person name="Pati A."/>
            <person name="Chen A."/>
            <person name="Palaniappan K."/>
            <person name="Brambilla E."/>
            <person name="Land M."/>
            <person name="Hauser L."/>
            <person name="Chang Y.J."/>
            <person name="Jeffries C.D."/>
            <person name="Brettin T."/>
            <person name="Detter J.C."/>
            <person name="Han C."/>
            <person name="Rohde M."/>
            <person name="Sikorski J."/>
            <person name="Woyke T."/>
            <person name="Bristow J."/>
            <person name="Eisen J.A."/>
            <person name="Markowitz V."/>
            <person name="Hugenholtz P."/>
            <person name="Kyrpides N.C."/>
            <person name="Klenk H.P."/>
        </authorList>
    </citation>
    <scope>NUCLEOTIDE SEQUENCE [LARGE SCALE GENOMIC DNA]</scope>
    <source>
        <strain evidence="2">DSM 17230 / JCM 13409 / AQ1.S1</strain>
    </source>
</reference>
<name>E0SSV9_IGNAA</name>
<dbReference type="HOGENOM" id="CLU_104053_0_0_2"/>
<gene>
    <name evidence="1" type="ordered locus">Igag_0679</name>
</gene>
<dbReference type="Proteomes" id="UP000001304">
    <property type="component" value="Chromosome"/>
</dbReference>
<keyword evidence="2" id="KW-1185">Reference proteome</keyword>
<dbReference type="KEGG" id="iag:Igag_0679"/>
<dbReference type="AlphaFoldDB" id="E0SSV9"/>
<proteinExistence type="predicted"/>
<evidence type="ECO:0000313" key="2">
    <source>
        <dbReference type="Proteomes" id="UP000001304"/>
    </source>
</evidence>
<sequence length="198" mass="23120">MASGIASWFYETYVPAQFILDDGLSEFISASIVEEKMVREPLFLLYVSPHSIEAIATSLRNQGFVETHRVRGEVYSFVKRLEDPWELYIRIFSNGFIESEVRVGDIFAEKLGSINLFVVYEPYNFYSQIYNKLHILYKPRRKWVIKVLNNFRIQMRPPKLLAPWKTITISYEALSVTEPLIYLLSRLERDDVGVAIPI</sequence>